<dbReference type="EMBL" id="MU004245">
    <property type="protein sequence ID" value="KAF2663514.1"/>
    <property type="molecule type" value="Genomic_DNA"/>
</dbReference>
<dbReference type="Proteomes" id="UP000799302">
    <property type="component" value="Unassembled WGS sequence"/>
</dbReference>
<feature type="transmembrane region" description="Helical" evidence="4">
    <location>
        <begin position="190"/>
        <end position="210"/>
    </location>
</feature>
<evidence type="ECO:0000256" key="3">
    <source>
        <dbReference type="SAM" id="MobiDB-lite"/>
    </source>
</evidence>
<dbReference type="PROSITE" id="PS50850">
    <property type="entry name" value="MFS"/>
    <property type="match status" value="1"/>
</dbReference>
<dbReference type="InterPro" id="IPR011701">
    <property type="entry name" value="MFS"/>
</dbReference>
<feature type="transmembrane region" description="Helical" evidence="4">
    <location>
        <begin position="255"/>
        <end position="274"/>
    </location>
</feature>
<dbReference type="InterPro" id="IPR050327">
    <property type="entry name" value="Proton-linked_MCT"/>
</dbReference>
<feature type="transmembrane region" description="Helical" evidence="4">
    <location>
        <begin position="163"/>
        <end position="184"/>
    </location>
</feature>
<feature type="transmembrane region" description="Helical" evidence="4">
    <location>
        <begin position="420"/>
        <end position="447"/>
    </location>
</feature>
<gene>
    <name evidence="6" type="ORF">BT63DRAFT_121180</name>
</gene>
<evidence type="ECO:0000313" key="7">
    <source>
        <dbReference type="Proteomes" id="UP000799302"/>
    </source>
</evidence>
<feature type="transmembrane region" description="Helical" evidence="4">
    <location>
        <begin position="388"/>
        <end position="408"/>
    </location>
</feature>
<feature type="transmembrane region" description="Helical" evidence="4">
    <location>
        <begin position="362"/>
        <end position="382"/>
    </location>
</feature>
<dbReference type="PANTHER" id="PTHR11360">
    <property type="entry name" value="MONOCARBOXYLATE TRANSPORTER"/>
    <property type="match status" value="1"/>
</dbReference>
<dbReference type="Gene3D" id="1.20.1250.20">
    <property type="entry name" value="MFS general substrate transporter like domains"/>
    <property type="match status" value="2"/>
</dbReference>
<protein>
    <submittedName>
        <fullName evidence="6">MFS general substrate transporter</fullName>
    </submittedName>
</protein>
<dbReference type="InterPro" id="IPR020846">
    <property type="entry name" value="MFS_dom"/>
</dbReference>
<evidence type="ECO:0000313" key="6">
    <source>
        <dbReference type="EMBL" id="KAF2663514.1"/>
    </source>
</evidence>
<keyword evidence="4" id="KW-0472">Membrane</keyword>
<dbReference type="Pfam" id="PF07690">
    <property type="entry name" value="MFS_1"/>
    <property type="match status" value="1"/>
</dbReference>
<dbReference type="AlphaFoldDB" id="A0A6A6TXW8"/>
<keyword evidence="4" id="KW-1133">Transmembrane helix</keyword>
<sequence length="493" mass="52892">MVPELRAPSSSSAASADSSIACSVNSEKGLIDDYSKTPYAEAKSMADPLPITVAGDSEDDEVIEFKQPLRKKQQVALLISGFFATFMVSGLTQSYGVFQSFHPHHLGHPDALLPDHDAKKRGLLALVGTLCSTSIALILGIFMTPILDNTTSTKWFFGERSGVTWLMAGGSILLGLGYFLSAFVRNLWQLILTQGLMAGVGGALLFYPVQTISPEYFKSHRALAFGIQASGSGLGGFTFSFLLHELLERLGIRKTFHVLAGSNLIVGLLLALITPPPRPVTTPRKFLPKSVRSQPLFYMLMATGFIFSMALGQPSIFGPDFGRSIALSARNAAIWLAVMNGVGAPSRIAFGYIGDRYGRQGTCLVTSCVGGIGALAFWLPAARLRSAACFWIFTILFGSGAAGFNQFISPILLDLYGPEVYFSVNAAVALARGLGSLIGSPIGGAILGNRKEAKEHPEMYTWLIVFTASSLLISCVISTVIWLMTRRKPVKSG</sequence>
<evidence type="ECO:0000259" key="5">
    <source>
        <dbReference type="PROSITE" id="PS50850"/>
    </source>
</evidence>
<feature type="transmembrane region" description="Helical" evidence="4">
    <location>
        <begin position="75"/>
        <end position="98"/>
    </location>
</feature>
<proteinExistence type="inferred from homology"/>
<organism evidence="6 7">
    <name type="scientific">Microthyrium microscopicum</name>
    <dbReference type="NCBI Taxonomy" id="703497"/>
    <lineage>
        <taxon>Eukaryota</taxon>
        <taxon>Fungi</taxon>
        <taxon>Dikarya</taxon>
        <taxon>Ascomycota</taxon>
        <taxon>Pezizomycotina</taxon>
        <taxon>Dothideomycetes</taxon>
        <taxon>Dothideomycetes incertae sedis</taxon>
        <taxon>Microthyriales</taxon>
        <taxon>Microthyriaceae</taxon>
        <taxon>Microthyrium</taxon>
    </lineage>
</organism>
<dbReference type="SUPFAM" id="SSF103473">
    <property type="entry name" value="MFS general substrate transporter"/>
    <property type="match status" value="1"/>
</dbReference>
<feature type="transmembrane region" description="Helical" evidence="4">
    <location>
        <begin position="295"/>
        <end position="312"/>
    </location>
</feature>
<reference evidence="6" key="1">
    <citation type="journal article" date="2020" name="Stud. Mycol.">
        <title>101 Dothideomycetes genomes: a test case for predicting lifestyles and emergence of pathogens.</title>
        <authorList>
            <person name="Haridas S."/>
            <person name="Albert R."/>
            <person name="Binder M."/>
            <person name="Bloem J."/>
            <person name="Labutti K."/>
            <person name="Salamov A."/>
            <person name="Andreopoulos B."/>
            <person name="Baker S."/>
            <person name="Barry K."/>
            <person name="Bills G."/>
            <person name="Bluhm B."/>
            <person name="Cannon C."/>
            <person name="Castanera R."/>
            <person name="Culley D."/>
            <person name="Daum C."/>
            <person name="Ezra D."/>
            <person name="Gonzalez J."/>
            <person name="Henrissat B."/>
            <person name="Kuo A."/>
            <person name="Liang C."/>
            <person name="Lipzen A."/>
            <person name="Lutzoni F."/>
            <person name="Magnuson J."/>
            <person name="Mondo S."/>
            <person name="Nolan M."/>
            <person name="Ohm R."/>
            <person name="Pangilinan J."/>
            <person name="Park H.-J."/>
            <person name="Ramirez L."/>
            <person name="Alfaro M."/>
            <person name="Sun H."/>
            <person name="Tritt A."/>
            <person name="Yoshinaga Y."/>
            <person name="Zwiers L.-H."/>
            <person name="Turgeon B."/>
            <person name="Goodwin S."/>
            <person name="Spatafora J."/>
            <person name="Crous P."/>
            <person name="Grigoriev I."/>
        </authorList>
    </citation>
    <scope>NUCLEOTIDE SEQUENCE</scope>
    <source>
        <strain evidence="6">CBS 115976</strain>
    </source>
</reference>
<feature type="transmembrane region" description="Helical" evidence="4">
    <location>
        <begin position="222"/>
        <end position="243"/>
    </location>
</feature>
<feature type="transmembrane region" description="Helical" evidence="4">
    <location>
        <begin position="459"/>
        <end position="484"/>
    </location>
</feature>
<dbReference type="GO" id="GO:0016020">
    <property type="term" value="C:membrane"/>
    <property type="evidence" value="ECO:0007669"/>
    <property type="project" value="UniProtKB-SubCell"/>
</dbReference>
<dbReference type="OrthoDB" id="6499973at2759"/>
<feature type="compositionally biased region" description="Low complexity" evidence="3">
    <location>
        <begin position="7"/>
        <end position="20"/>
    </location>
</feature>
<dbReference type="InterPro" id="IPR036259">
    <property type="entry name" value="MFS_trans_sf"/>
</dbReference>
<evidence type="ECO:0000256" key="1">
    <source>
        <dbReference type="ARBA" id="ARBA00004141"/>
    </source>
</evidence>
<keyword evidence="7" id="KW-1185">Reference proteome</keyword>
<dbReference type="PANTHER" id="PTHR11360:SF302">
    <property type="entry name" value="MAJOR FACILITATOR SUPERFAMILY (MFS) PROFILE DOMAIN-CONTAINING PROTEIN"/>
    <property type="match status" value="1"/>
</dbReference>
<feature type="transmembrane region" description="Helical" evidence="4">
    <location>
        <begin position="122"/>
        <end position="142"/>
    </location>
</feature>
<keyword evidence="4" id="KW-0812">Transmembrane</keyword>
<comment type="similarity">
    <text evidence="2">Belongs to the major facilitator superfamily. Monocarboxylate porter (TC 2.A.1.13) family.</text>
</comment>
<name>A0A6A6TXW8_9PEZI</name>
<feature type="transmembrane region" description="Helical" evidence="4">
    <location>
        <begin position="332"/>
        <end position="350"/>
    </location>
</feature>
<evidence type="ECO:0000256" key="2">
    <source>
        <dbReference type="ARBA" id="ARBA00006727"/>
    </source>
</evidence>
<feature type="region of interest" description="Disordered" evidence="3">
    <location>
        <begin position="1"/>
        <end position="20"/>
    </location>
</feature>
<feature type="domain" description="Major facilitator superfamily (MFS) profile" evidence="5">
    <location>
        <begin position="296"/>
        <end position="493"/>
    </location>
</feature>
<evidence type="ECO:0000256" key="4">
    <source>
        <dbReference type="SAM" id="Phobius"/>
    </source>
</evidence>
<accession>A0A6A6TXW8</accession>
<comment type="subcellular location">
    <subcellularLocation>
        <location evidence="1">Membrane</location>
        <topology evidence="1">Multi-pass membrane protein</topology>
    </subcellularLocation>
</comment>
<dbReference type="GO" id="GO:0022857">
    <property type="term" value="F:transmembrane transporter activity"/>
    <property type="evidence" value="ECO:0007669"/>
    <property type="project" value="InterPro"/>
</dbReference>